<keyword evidence="6" id="KW-1185">Reference proteome</keyword>
<keyword evidence="1 2" id="KW-0175">Coiled coil</keyword>
<dbReference type="PANTHER" id="PTHR21683">
    <property type="entry name" value="COILED-COIL DOMAIN-CONTAINING PROTEIN 42 LIKE-2-LIKE-RELATED"/>
    <property type="match status" value="1"/>
</dbReference>
<dbReference type="InterPro" id="IPR051147">
    <property type="entry name" value="CFAP_domain-containing"/>
</dbReference>
<proteinExistence type="predicted"/>
<dbReference type="eggNOG" id="ENOG502QSDI">
    <property type="taxonomic scope" value="Eukaryota"/>
</dbReference>
<evidence type="ECO:0000256" key="3">
    <source>
        <dbReference type="SAM" id="MobiDB-lite"/>
    </source>
</evidence>
<evidence type="ECO:0000259" key="4">
    <source>
        <dbReference type="Pfam" id="PF13863"/>
    </source>
</evidence>
<dbReference type="OMA" id="AWKLSMT"/>
<feature type="compositionally biased region" description="Basic and acidic residues" evidence="3">
    <location>
        <begin position="116"/>
        <end position="128"/>
    </location>
</feature>
<dbReference type="InterPro" id="IPR025252">
    <property type="entry name" value="DUF4200"/>
</dbReference>
<reference evidence="5 6" key="1">
    <citation type="submission" date="2010-05" db="EMBL/GenBank/DDBJ databases">
        <title>The Genome Sequence of Thecamonas trahens ATCC 50062.</title>
        <authorList>
            <consortium name="The Broad Institute Genome Sequencing Platform"/>
            <person name="Russ C."/>
            <person name="Cuomo C."/>
            <person name="Shea T."/>
            <person name="Young S.K."/>
            <person name="Zeng Q."/>
            <person name="Koehrsen M."/>
            <person name="Haas B."/>
            <person name="Borodovsky M."/>
            <person name="Guigo R."/>
            <person name="Alvarado L."/>
            <person name="Berlin A."/>
            <person name="Bochicchio J."/>
            <person name="Borenstein D."/>
            <person name="Chapman S."/>
            <person name="Chen Z."/>
            <person name="Freedman E."/>
            <person name="Gellesch M."/>
            <person name="Goldberg J."/>
            <person name="Griggs A."/>
            <person name="Gujja S."/>
            <person name="Heilman E."/>
            <person name="Heiman D."/>
            <person name="Hepburn T."/>
            <person name="Howarth C."/>
            <person name="Jen D."/>
            <person name="Larson L."/>
            <person name="Mehta T."/>
            <person name="Park D."/>
            <person name="Pearson M."/>
            <person name="Roberts A."/>
            <person name="Saif S."/>
            <person name="Shenoy N."/>
            <person name="Sisk P."/>
            <person name="Stolte C."/>
            <person name="Sykes S."/>
            <person name="Thomson T."/>
            <person name="Walk T."/>
            <person name="White J."/>
            <person name="Yandava C."/>
            <person name="Burger G."/>
            <person name="Gray M.W."/>
            <person name="Holland P.W.H."/>
            <person name="King N."/>
            <person name="Lang F.B.F."/>
            <person name="Roger A.J."/>
            <person name="Ruiz-Trillo I."/>
            <person name="Lander E."/>
            <person name="Nusbaum C."/>
        </authorList>
    </citation>
    <scope>NUCLEOTIDE SEQUENCE [LARGE SCALE GENOMIC DNA]</scope>
    <source>
        <strain evidence="5 6">ATCC 50062</strain>
    </source>
</reference>
<organism evidence="5 6">
    <name type="scientific">Thecamonas trahens ATCC 50062</name>
    <dbReference type="NCBI Taxonomy" id="461836"/>
    <lineage>
        <taxon>Eukaryota</taxon>
        <taxon>Apusozoa</taxon>
        <taxon>Apusomonadida</taxon>
        <taxon>Apusomonadidae</taxon>
        <taxon>Thecamonas</taxon>
    </lineage>
</organism>
<feature type="region of interest" description="Disordered" evidence="3">
    <location>
        <begin position="52"/>
        <end position="128"/>
    </location>
</feature>
<evidence type="ECO:0000313" key="6">
    <source>
        <dbReference type="Proteomes" id="UP000054408"/>
    </source>
</evidence>
<feature type="coiled-coil region" evidence="2">
    <location>
        <begin position="173"/>
        <end position="249"/>
    </location>
</feature>
<dbReference type="EMBL" id="GL349452">
    <property type="protein sequence ID" value="KNC49017.1"/>
    <property type="molecule type" value="Genomic_DNA"/>
</dbReference>
<protein>
    <recommendedName>
        <fullName evidence="4">DUF4200 domain-containing protein</fullName>
    </recommendedName>
</protein>
<dbReference type="AlphaFoldDB" id="A0A0L0D9H0"/>
<feature type="compositionally biased region" description="Basic residues" evidence="3">
    <location>
        <begin position="456"/>
        <end position="478"/>
    </location>
</feature>
<dbReference type="RefSeq" id="XP_013758428.1">
    <property type="nucleotide sequence ID" value="XM_013902974.1"/>
</dbReference>
<dbReference type="GO" id="GO:0005856">
    <property type="term" value="C:cytoskeleton"/>
    <property type="evidence" value="ECO:0007669"/>
    <property type="project" value="UniProtKB-ARBA"/>
</dbReference>
<evidence type="ECO:0000256" key="2">
    <source>
        <dbReference type="SAM" id="Coils"/>
    </source>
</evidence>
<dbReference type="Proteomes" id="UP000054408">
    <property type="component" value="Unassembled WGS sequence"/>
</dbReference>
<dbReference type="OrthoDB" id="10264063at2759"/>
<gene>
    <name evidence="5" type="ORF">AMSG_04760</name>
</gene>
<feature type="domain" description="DUF4200" evidence="4">
    <location>
        <begin position="155"/>
        <end position="269"/>
    </location>
</feature>
<feature type="compositionally biased region" description="Basic and acidic residues" evidence="3">
    <location>
        <begin position="420"/>
        <end position="433"/>
    </location>
</feature>
<name>A0A0L0D9H0_THETB</name>
<feature type="coiled-coil region" evidence="2">
    <location>
        <begin position="320"/>
        <end position="354"/>
    </location>
</feature>
<dbReference type="Pfam" id="PF13863">
    <property type="entry name" value="DUF4200"/>
    <property type="match status" value="1"/>
</dbReference>
<dbReference type="STRING" id="461836.A0A0L0D9H0"/>
<dbReference type="GeneID" id="25564289"/>
<evidence type="ECO:0000256" key="1">
    <source>
        <dbReference type="ARBA" id="ARBA00023054"/>
    </source>
</evidence>
<feature type="region of interest" description="Disordered" evidence="3">
    <location>
        <begin position="417"/>
        <end position="487"/>
    </location>
</feature>
<dbReference type="PANTHER" id="PTHR21683:SF3">
    <property type="entry name" value="CILIA AND FLAGELLA ASSOCIATED PROTEIN 100"/>
    <property type="match status" value="1"/>
</dbReference>
<sequence length="499" mass="57177">MPRSGYTLPKLSEDDNPFRIPDAETIFRMRDEEKRVAAERRAQLRTLSIYEKSTASSRRAQALVHVRGSDSSSDDDDAAAATADNDVDDRYRHLGSAPAPGAGPGRGGRSKTGKMTAREMRAAKERQKAKDELLAKAGAAIRRHHAGEKQNLQAFIRNKRKMFEIKYKIGVKLDAVQKLMDEEHRRMAAVNKQKDLLGAEEDKFQEYKDEINEKLQEAAQRAEHEEELKKQQKAIKDGLTEEITRLSRKIDERDRLLHTYEKYKSFLDELDRSAAEKAAAQARVLGHDVDADRAADGDDAAPTADKARMLGSSEALLDIFRNLEESNLFLIQNSQELQEQLTSLNEQHATQAKNIDVLEGLPTEERIELIRRKVNDVYRKTKVGTSEILDVIPMLTNIERRLQELFRHVAALDESEVEAEEKARAKREKEMNRRKTKQEQAAILAQRKLDQDRRARLPLKRKVGKPLMRRSNPHTKKQTKVDSDAEKQQDAEMYRYFFL</sequence>
<accession>A0A0L0D9H0</accession>
<evidence type="ECO:0000313" key="5">
    <source>
        <dbReference type="EMBL" id="KNC49017.1"/>
    </source>
</evidence>